<dbReference type="InterPro" id="IPR011604">
    <property type="entry name" value="PDDEXK-like_dom_sf"/>
</dbReference>
<dbReference type="Proteomes" id="UP001501004">
    <property type="component" value="Unassembled WGS sequence"/>
</dbReference>
<organism evidence="1 2">
    <name type="scientific">Leifsonella bigeumensis</name>
    <dbReference type="NCBI Taxonomy" id="433643"/>
    <lineage>
        <taxon>Bacteria</taxon>
        <taxon>Bacillati</taxon>
        <taxon>Actinomycetota</taxon>
        <taxon>Actinomycetes</taxon>
        <taxon>Micrococcales</taxon>
        <taxon>Microbacteriaceae</taxon>
        <taxon>Leifsonella</taxon>
    </lineage>
</organism>
<accession>A0ABP7F2Y5</accession>
<sequence>MKDLTVNQTSWTDRILDDGTDRARWLALHGNLITASRAATLAKPESVDKYLLAILRDGQFTGNHYTEQGHRWEPMMLAWAGIPSNLALIHAPDEPGFAATPDGIGTVLAECKVKHNRVVTGPTLGEQRQVAWQFLCLPEFDTLHWLWMEVDEHGEPFHEEPKAILIHRDDPNIVDLTARILPIATDLLGRLRAARQFEKELNAA</sequence>
<dbReference type="SUPFAM" id="SSF52980">
    <property type="entry name" value="Restriction endonuclease-like"/>
    <property type="match status" value="1"/>
</dbReference>
<evidence type="ECO:0008006" key="3">
    <source>
        <dbReference type="Google" id="ProtNLM"/>
    </source>
</evidence>
<comment type="caution">
    <text evidence="1">The sequence shown here is derived from an EMBL/GenBank/DDBJ whole genome shotgun (WGS) entry which is preliminary data.</text>
</comment>
<protein>
    <recommendedName>
        <fullName evidence="3">YqaJ viral recombinase domain-containing protein</fullName>
    </recommendedName>
</protein>
<dbReference type="InterPro" id="IPR011335">
    <property type="entry name" value="Restrct_endonuc-II-like"/>
</dbReference>
<dbReference type="RefSeq" id="WP_344753128.1">
    <property type="nucleotide sequence ID" value="NZ_BAABAE010000001.1"/>
</dbReference>
<evidence type="ECO:0000313" key="1">
    <source>
        <dbReference type="EMBL" id="GAA3730449.1"/>
    </source>
</evidence>
<gene>
    <name evidence="1" type="ORF">GCM10022239_03790</name>
</gene>
<reference evidence="2" key="1">
    <citation type="journal article" date="2019" name="Int. J. Syst. Evol. Microbiol.">
        <title>The Global Catalogue of Microorganisms (GCM) 10K type strain sequencing project: providing services to taxonomists for standard genome sequencing and annotation.</title>
        <authorList>
            <consortium name="The Broad Institute Genomics Platform"/>
            <consortium name="The Broad Institute Genome Sequencing Center for Infectious Disease"/>
            <person name="Wu L."/>
            <person name="Ma J."/>
        </authorList>
    </citation>
    <scope>NUCLEOTIDE SEQUENCE [LARGE SCALE GENOMIC DNA]</scope>
    <source>
        <strain evidence="2">JCM 16949</strain>
    </source>
</reference>
<proteinExistence type="predicted"/>
<dbReference type="EMBL" id="BAABAE010000001">
    <property type="protein sequence ID" value="GAA3730449.1"/>
    <property type="molecule type" value="Genomic_DNA"/>
</dbReference>
<evidence type="ECO:0000313" key="2">
    <source>
        <dbReference type="Proteomes" id="UP001501004"/>
    </source>
</evidence>
<keyword evidence="2" id="KW-1185">Reference proteome</keyword>
<dbReference type="Gene3D" id="3.90.320.10">
    <property type="match status" value="1"/>
</dbReference>
<name>A0ABP7F2Y5_9MICO</name>